<dbReference type="SUPFAM" id="SSF47413">
    <property type="entry name" value="lambda repressor-like DNA-binding domains"/>
    <property type="match status" value="1"/>
</dbReference>
<organism evidence="2">
    <name type="scientific">Caudovirales sp. ctbaM10</name>
    <dbReference type="NCBI Taxonomy" id="2825767"/>
    <lineage>
        <taxon>Viruses</taxon>
        <taxon>Duplodnaviria</taxon>
        <taxon>Heunggongvirae</taxon>
        <taxon>Uroviricota</taxon>
        <taxon>Caudoviricetes</taxon>
    </lineage>
</organism>
<dbReference type="CDD" id="cd00093">
    <property type="entry name" value="HTH_XRE"/>
    <property type="match status" value="1"/>
</dbReference>
<sequence>MFPNLNAELARKGWSKKDLAAKLGKRYGTVIDKLSGKSPLTYEDCKDIKEALGTDLPLEVIFFTK</sequence>
<dbReference type="InterPro" id="IPR001387">
    <property type="entry name" value="Cro/C1-type_HTH"/>
</dbReference>
<dbReference type="EMBL" id="BK015405">
    <property type="protein sequence ID" value="DAE05187.1"/>
    <property type="molecule type" value="Genomic_DNA"/>
</dbReference>
<feature type="domain" description="HTH cro/C1-type" evidence="1">
    <location>
        <begin position="10"/>
        <end position="56"/>
    </location>
</feature>
<dbReference type="InterPro" id="IPR010982">
    <property type="entry name" value="Lambda_DNA-bd_dom_sf"/>
</dbReference>
<protein>
    <submittedName>
        <fullName evidence="2">Helix-turn-helix domain protein</fullName>
    </submittedName>
</protein>
<accession>A0A8S5PFH1</accession>
<evidence type="ECO:0000259" key="1">
    <source>
        <dbReference type="Pfam" id="PF01381"/>
    </source>
</evidence>
<reference evidence="2" key="1">
    <citation type="journal article" date="2021" name="Proc. Natl. Acad. Sci. U.S.A.">
        <title>A Catalog of Tens of Thousands of Viruses from Human Metagenomes Reveals Hidden Associations with Chronic Diseases.</title>
        <authorList>
            <person name="Tisza M.J."/>
            <person name="Buck C.B."/>
        </authorList>
    </citation>
    <scope>NUCLEOTIDE SEQUENCE</scope>
    <source>
        <strain evidence="2">CtbaM10</strain>
    </source>
</reference>
<evidence type="ECO:0000313" key="2">
    <source>
        <dbReference type="EMBL" id="DAE05187.1"/>
    </source>
</evidence>
<proteinExistence type="predicted"/>
<dbReference type="Pfam" id="PF01381">
    <property type="entry name" value="HTH_3"/>
    <property type="match status" value="1"/>
</dbReference>
<dbReference type="GO" id="GO:0003677">
    <property type="term" value="F:DNA binding"/>
    <property type="evidence" value="ECO:0007669"/>
    <property type="project" value="InterPro"/>
</dbReference>
<name>A0A8S5PFH1_9CAUD</name>